<dbReference type="NCBIfam" id="TIGR02675">
    <property type="entry name" value="tape_meas_nterm"/>
    <property type="match status" value="1"/>
</dbReference>
<evidence type="ECO:0000313" key="4">
    <source>
        <dbReference type="EMBL" id="RHH81639.1"/>
    </source>
</evidence>
<evidence type="ECO:0000256" key="1">
    <source>
        <dbReference type="SAM" id="MobiDB-lite"/>
    </source>
</evidence>
<organism evidence="4 5">
    <name type="scientific">Segatella copri</name>
    <dbReference type="NCBI Taxonomy" id="165179"/>
    <lineage>
        <taxon>Bacteria</taxon>
        <taxon>Pseudomonadati</taxon>
        <taxon>Bacteroidota</taxon>
        <taxon>Bacteroidia</taxon>
        <taxon>Bacteroidales</taxon>
        <taxon>Prevotellaceae</taxon>
        <taxon>Segatella</taxon>
    </lineage>
</organism>
<feature type="compositionally biased region" description="Low complexity" evidence="1">
    <location>
        <begin position="501"/>
        <end position="513"/>
    </location>
</feature>
<name>A0A3R6LEE3_9BACT</name>
<evidence type="ECO:0000313" key="5">
    <source>
        <dbReference type="Proteomes" id="UP000284548"/>
    </source>
</evidence>
<dbReference type="EMBL" id="QRKB01000024">
    <property type="protein sequence ID" value="RHH81639.1"/>
    <property type="molecule type" value="Genomic_DNA"/>
</dbReference>
<dbReference type="AlphaFoldDB" id="A0A3R6LEE3"/>
<keyword evidence="2" id="KW-0472">Membrane</keyword>
<evidence type="ECO:0000256" key="2">
    <source>
        <dbReference type="SAM" id="Phobius"/>
    </source>
</evidence>
<feature type="domain" description="Tape measure protein N-terminal" evidence="3">
    <location>
        <begin position="80"/>
        <end position="258"/>
    </location>
</feature>
<protein>
    <recommendedName>
        <fullName evidence="3">Tape measure protein N-terminal domain-containing protein</fullName>
    </recommendedName>
</protein>
<feature type="region of interest" description="Disordered" evidence="1">
    <location>
        <begin position="479"/>
        <end position="543"/>
    </location>
</feature>
<evidence type="ECO:0000259" key="3">
    <source>
        <dbReference type="Pfam" id="PF20155"/>
    </source>
</evidence>
<proteinExistence type="predicted"/>
<dbReference type="Pfam" id="PF20155">
    <property type="entry name" value="TMP_3"/>
    <property type="match status" value="1"/>
</dbReference>
<feature type="transmembrane region" description="Helical" evidence="2">
    <location>
        <begin position="281"/>
        <end position="303"/>
    </location>
</feature>
<feature type="compositionally biased region" description="Polar residues" evidence="1">
    <location>
        <begin position="533"/>
        <end position="543"/>
    </location>
</feature>
<comment type="caution">
    <text evidence="4">The sequence shown here is derived from an EMBL/GenBank/DDBJ whole genome shotgun (WGS) entry which is preliminary data.</text>
</comment>
<dbReference type="Proteomes" id="UP000284548">
    <property type="component" value="Unassembled WGS sequence"/>
</dbReference>
<reference evidence="4 5" key="1">
    <citation type="submission" date="2018-08" db="EMBL/GenBank/DDBJ databases">
        <title>A genome reference for cultivated species of the human gut microbiota.</title>
        <authorList>
            <person name="Zou Y."/>
            <person name="Xue W."/>
            <person name="Luo G."/>
        </authorList>
    </citation>
    <scope>NUCLEOTIDE SEQUENCE [LARGE SCALE GENOMIC DNA]</scope>
    <source>
        <strain evidence="4 5">AM16-54</strain>
    </source>
</reference>
<accession>A0A3R6LEE3</accession>
<dbReference type="InterPro" id="IPR013491">
    <property type="entry name" value="Tape_meas_N"/>
</dbReference>
<sequence length="591" mass="62358">MAKSVLQFLIKLQANEGNVLSVARRTSEQLDNITRKATLVRSRLQAAFSFSSLKTSLMSLPGMDFLMNPYTLASAGIAAISSIGAQAEQTSVAFKTLVGNETAAAKMLGDIYNFAAKTPFEPLDLENNAKMMLGFGVSTQKVVPYLKQLGDIAMGDKEKLGGLSLVFGQVASAGKMQGQDLMQFINAGFNPLKELQKMTGKTYAELQDMMSKGRIGFDAVAAAIAHATSEGGAFNGMSDKLSQTVSGKFSTMMGNIRQAAIGMFDAIKPVVLGLMDIVGALVPPIASALQFLLSIVGGVIGFFMKWKTEIAYVAVVAGVGAIAFNAQAIALWGLVGVMKVVAAVTKVWEGVQWLLNIAMNANPIGLVITAIAALVAGVVYCWNKFAGFRAFLLTMWSVIKGLGGIIKDYLIDRFKTFLSGIGKVGQALAKLFNGDFSGAWSSAVDGVKDLTGITSTTKAFKATQQLAGGIKQDFDKNYARESAKDRKKPSDHKISSPSTKGSPAFSFGSPSSDGKGGKGGKGGRGGHGGGKSTAETLATGGSRSSNIHINIGKFFDTIQVTMNDKTDTADLERIVLQCMNRALSIATSTDR</sequence>
<feature type="compositionally biased region" description="Gly residues" evidence="1">
    <location>
        <begin position="517"/>
        <end position="531"/>
    </location>
</feature>
<dbReference type="RefSeq" id="WP_118255077.1">
    <property type="nucleotide sequence ID" value="NZ_QRKB01000024.1"/>
</dbReference>
<feature type="transmembrane region" description="Helical" evidence="2">
    <location>
        <begin position="310"/>
        <end position="335"/>
    </location>
</feature>
<feature type="transmembrane region" description="Helical" evidence="2">
    <location>
        <begin position="363"/>
        <end position="382"/>
    </location>
</feature>
<keyword evidence="2" id="KW-0812">Transmembrane</keyword>
<gene>
    <name evidence="4" type="ORF">DW192_09900</name>
</gene>
<keyword evidence="2" id="KW-1133">Transmembrane helix</keyword>